<gene>
    <name evidence="1" type="ORF">HAP41_0000042950</name>
</gene>
<evidence type="ECO:0000313" key="2">
    <source>
        <dbReference type="Proteomes" id="UP000551709"/>
    </source>
</evidence>
<dbReference type="Proteomes" id="UP000551709">
    <property type="component" value="Chromosome"/>
</dbReference>
<reference evidence="1" key="2">
    <citation type="submission" date="2022-04" db="EMBL/GenBank/DDBJ databases">
        <authorList>
            <person name="Bromfield E.S.P."/>
            <person name="Cloutier S."/>
        </authorList>
    </citation>
    <scope>NUCLEOTIDE SEQUENCE</scope>
    <source>
        <strain evidence="1">1S5</strain>
    </source>
</reference>
<organism evidence="1 2">
    <name type="scientific">Bradyrhizobium barranii subsp. apii</name>
    <dbReference type="NCBI Taxonomy" id="2819348"/>
    <lineage>
        <taxon>Bacteria</taxon>
        <taxon>Pseudomonadati</taxon>
        <taxon>Pseudomonadota</taxon>
        <taxon>Alphaproteobacteria</taxon>
        <taxon>Hyphomicrobiales</taxon>
        <taxon>Nitrobacteraceae</taxon>
        <taxon>Bradyrhizobium</taxon>
        <taxon>Bradyrhizobium barranii</taxon>
    </lineage>
</organism>
<name>A0A8T5V3F6_9BRAD</name>
<sequence length="96" mass="10214">MSEPHMQGGMHLETPMITSKMLIVVTIVSTMGAASAKPFHPSLPGKETTTRPWTAPVGHRQPHASDVPSASSGSLDFLDQEDADVDRKISGVCRGC</sequence>
<dbReference type="AlphaFoldDB" id="A0A8T5V3F6"/>
<dbReference type="EMBL" id="CP096255">
    <property type="protein sequence ID" value="UPT86908.1"/>
    <property type="molecule type" value="Genomic_DNA"/>
</dbReference>
<proteinExistence type="predicted"/>
<evidence type="ECO:0000313" key="1">
    <source>
        <dbReference type="EMBL" id="UPT86908.1"/>
    </source>
</evidence>
<reference evidence="1" key="1">
    <citation type="journal article" date="2017" name="Syst. Appl. Microbiol.">
        <title>Soybeans inoculated with root zone soils of Canadian native legumes harbour diverse and novel Bradyrhizobium spp. that possess agricultural potential.</title>
        <authorList>
            <person name="Bromfield E.S.P."/>
            <person name="Cloutier S."/>
            <person name="Tambong J.T."/>
            <person name="Tran Thi T.V."/>
        </authorList>
    </citation>
    <scope>NUCLEOTIDE SEQUENCE</scope>
    <source>
        <strain evidence="1">1S5</strain>
    </source>
</reference>
<protein>
    <submittedName>
        <fullName evidence="1">Uncharacterized protein</fullName>
    </submittedName>
</protein>
<dbReference type="RefSeq" id="WP_224580589.1">
    <property type="nucleotide sequence ID" value="NZ_CP096251.1"/>
</dbReference>
<accession>A0A8T5V3F6</accession>